<dbReference type="SUPFAM" id="SSF46689">
    <property type="entry name" value="Homeodomain-like"/>
    <property type="match status" value="1"/>
</dbReference>
<dbReference type="Gene3D" id="1.10.357.10">
    <property type="entry name" value="Tetracycline Repressor, domain 2"/>
    <property type="match status" value="1"/>
</dbReference>
<evidence type="ECO:0000256" key="2">
    <source>
        <dbReference type="ARBA" id="ARBA00023125"/>
    </source>
</evidence>
<feature type="domain" description="HTH tetR-type" evidence="5">
    <location>
        <begin position="22"/>
        <end position="82"/>
    </location>
</feature>
<dbReference type="Proteomes" id="UP001206483">
    <property type="component" value="Unassembled WGS sequence"/>
</dbReference>
<dbReference type="InterPro" id="IPR036271">
    <property type="entry name" value="Tet_transcr_reg_TetR-rel_C_sf"/>
</dbReference>
<dbReference type="Pfam" id="PF00440">
    <property type="entry name" value="TetR_N"/>
    <property type="match status" value="1"/>
</dbReference>
<sequence>MYPESPAARGEAAAVPLRRRGEALESAIFEATLHQLTTVGYARLTMEGVAACAQTGKAALYRRWPSKEALVMDALRACLPPARTAPDTGSLRGDLIELVTRMRTAMFSETGAAVRAIMNELDHQRAHAFLEIVVARVVEPTTRLIAEVLARGELRGEVRPESVTPLVTDVVPALMIYRIKMGCGVLGQPDAEAIVDEVLLPIVQLP</sequence>
<keyword evidence="7" id="KW-1185">Reference proteome</keyword>
<evidence type="ECO:0000259" key="5">
    <source>
        <dbReference type="PROSITE" id="PS50977"/>
    </source>
</evidence>
<dbReference type="EMBL" id="JAMZDX010000002">
    <property type="protein sequence ID" value="MCP2308665.1"/>
    <property type="molecule type" value="Genomic_DNA"/>
</dbReference>
<keyword evidence="2 4" id="KW-0238">DNA-binding</keyword>
<name>A0ABT1IU50_9ACTN</name>
<evidence type="ECO:0000256" key="1">
    <source>
        <dbReference type="ARBA" id="ARBA00023015"/>
    </source>
</evidence>
<dbReference type="InterPro" id="IPR050109">
    <property type="entry name" value="HTH-type_TetR-like_transc_reg"/>
</dbReference>
<dbReference type="SUPFAM" id="SSF48498">
    <property type="entry name" value="Tetracyclin repressor-like, C-terminal domain"/>
    <property type="match status" value="1"/>
</dbReference>
<dbReference type="PANTHER" id="PTHR30055:SF225">
    <property type="entry name" value="TRANSCRIPTIONAL REGULATORY PROTEIN-RELATED"/>
    <property type="match status" value="1"/>
</dbReference>
<dbReference type="InterPro" id="IPR009057">
    <property type="entry name" value="Homeodomain-like_sf"/>
</dbReference>
<comment type="caution">
    <text evidence="6">The sequence shown here is derived from an EMBL/GenBank/DDBJ whole genome shotgun (WGS) entry which is preliminary data.</text>
</comment>
<feature type="DNA-binding region" description="H-T-H motif" evidence="4">
    <location>
        <begin position="45"/>
        <end position="64"/>
    </location>
</feature>
<dbReference type="InterPro" id="IPR001647">
    <property type="entry name" value="HTH_TetR"/>
</dbReference>
<gene>
    <name evidence="6" type="ORF">FHR36_001789</name>
</gene>
<reference evidence="6 7" key="1">
    <citation type="submission" date="2022-06" db="EMBL/GenBank/DDBJ databases">
        <title>Sequencing the genomes of 1000 actinobacteria strains.</title>
        <authorList>
            <person name="Klenk H.-P."/>
        </authorList>
    </citation>
    <scope>NUCLEOTIDE SEQUENCE [LARGE SCALE GENOMIC DNA]</scope>
    <source>
        <strain evidence="6 7">DSM 41656</strain>
    </source>
</reference>
<dbReference type="RefSeq" id="WP_253795474.1">
    <property type="nucleotide sequence ID" value="NZ_BAAAUB010000066.1"/>
</dbReference>
<accession>A0ABT1IU50</accession>
<dbReference type="InterPro" id="IPR011075">
    <property type="entry name" value="TetR_C"/>
</dbReference>
<evidence type="ECO:0000256" key="3">
    <source>
        <dbReference type="ARBA" id="ARBA00023163"/>
    </source>
</evidence>
<protein>
    <submittedName>
        <fullName evidence="6">AcrR family transcriptional regulator</fullName>
    </submittedName>
</protein>
<evidence type="ECO:0000313" key="7">
    <source>
        <dbReference type="Proteomes" id="UP001206483"/>
    </source>
</evidence>
<keyword evidence="1" id="KW-0805">Transcription regulation</keyword>
<dbReference type="Gene3D" id="1.10.10.60">
    <property type="entry name" value="Homeodomain-like"/>
    <property type="match status" value="1"/>
</dbReference>
<dbReference type="PROSITE" id="PS50977">
    <property type="entry name" value="HTH_TETR_2"/>
    <property type="match status" value="1"/>
</dbReference>
<evidence type="ECO:0000313" key="6">
    <source>
        <dbReference type="EMBL" id="MCP2308665.1"/>
    </source>
</evidence>
<proteinExistence type="predicted"/>
<dbReference type="PANTHER" id="PTHR30055">
    <property type="entry name" value="HTH-TYPE TRANSCRIPTIONAL REGULATOR RUTR"/>
    <property type="match status" value="1"/>
</dbReference>
<dbReference type="Pfam" id="PF16859">
    <property type="entry name" value="TetR_C_11"/>
    <property type="match status" value="1"/>
</dbReference>
<keyword evidence="3" id="KW-0804">Transcription</keyword>
<organism evidence="6 7">
    <name type="scientific">Kitasatospora paracochleata</name>
    <dbReference type="NCBI Taxonomy" id="58354"/>
    <lineage>
        <taxon>Bacteria</taxon>
        <taxon>Bacillati</taxon>
        <taxon>Actinomycetota</taxon>
        <taxon>Actinomycetes</taxon>
        <taxon>Kitasatosporales</taxon>
        <taxon>Streptomycetaceae</taxon>
        <taxon>Kitasatospora</taxon>
    </lineage>
</organism>
<evidence type="ECO:0000256" key="4">
    <source>
        <dbReference type="PROSITE-ProRule" id="PRU00335"/>
    </source>
</evidence>